<accession>A0A165SGN8</accession>
<sequence>MQGATIRSRPVYPGLAIAPFARRHIFALEGEGAGALLDIAGDLTPEVLGRSQILYVARGSLGVGHHGALQNLGAAFWAAPTVPPLLGRLDVELSRSHMGTRLYLAGTEGFIGQAMQVAAAHGIDPVSVITEHRGSLARRVQCVHCKGVTEGVTTSPFLCSHCGLSLFVRDHYSRRLGAFQGVNIDAEEPGAVPPPEELYL</sequence>
<protein>
    <submittedName>
        <fullName evidence="9">Uncharacterized protein</fullName>
    </submittedName>
</protein>
<dbReference type="InterPro" id="IPR048037">
    <property type="entry name" value="DmmA-like_C"/>
</dbReference>
<feature type="domain" description="Dimethylamine monooxygenase subunit DmmA-like C-terminal" evidence="7">
    <location>
        <begin position="139"/>
        <end position="182"/>
    </location>
</feature>
<proteinExistence type="predicted"/>
<dbReference type="KEGG" id="daa:AKL17_0583"/>
<feature type="domain" description="Dimethylamine monooxygenase subunit DmmA-like N-terminal" evidence="8">
    <location>
        <begin position="5"/>
        <end position="126"/>
    </location>
</feature>
<evidence type="ECO:0000256" key="5">
    <source>
        <dbReference type="ARBA" id="ARBA00023004"/>
    </source>
</evidence>
<gene>
    <name evidence="9" type="ORF">AKL17_0583</name>
</gene>
<evidence type="ECO:0000256" key="1">
    <source>
        <dbReference type="ARBA" id="ARBA00022630"/>
    </source>
</evidence>
<evidence type="ECO:0000256" key="6">
    <source>
        <dbReference type="ARBA" id="ARBA00023014"/>
    </source>
</evidence>
<evidence type="ECO:0000256" key="4">
    <source>
        <dbReference type="ARBA" id="ARBA00023002"/>
    </source>
</evidence>
<keyword evidence="4" id="KW-0560">Oxidoreductase</keyword>
<keyword evidence="10" id="KW-1185">Reference proteome</keyword>
<evidence type="ECO:0000256" key="2">
    <source>
        <dbReference type="ARBA" id="ARBA00022714"/>
    </source>
</evidence>
<organism evidence="9 10">
    <name type="scientific">Frigidibacter mobilis</name>
    <dbReference type="NCBI Taxonomy" id="1335048"/>
    <lineage>
        <taxon>Bacteria</taxon>
        <taxon>Pseudomonadati</taxon>
        <taxon>Pseudomonadota</taxon>
        <taxon>Alphaproteobacteria</taxon>
        <taxon>Rhodobacterales</taxon>
        <taxon>Paracoccaceae</taxon>
        <taxon>Frigidibacter</taxon>
    </lineage>
</organism>
<name>A0A165SGN8_9RHOB</name>
<dbReference type="GO" id="GO:0046872">
    <property type="term" value="F:metal ion binding"/>
    <property type="evidence" value="ECO:0007669"/>
    <property type="project" value="UniProtKB-KW"/>
</dbReference>
<dbReference type="NCBIfam" id="NF041259">
    <property type="entry name" value="mono_DmmA_fam"/>
    <property type="match status" value="1"/>
</dbReference>
<dbReference type="STRING" id="1335048.AKL17_0583"/>
<keyword evidence="6" id="KW-0411">Iron-sulfur</keyword>
<evidence type="ECO:0000313" key="9">
    <source>
        <dbReference type="EMBL" id="AMY67843.1"/>
    </source>
</evidence>
<reference evidence="9 10" key="1">
    <citation type="submission" date="2015-09" db="EMBL/GenBank/DDBJ databases">
        <title>Complete genome sequence of Defluviimonas alba cai42t isolated from an oilfield in Xinjiang.</title>
        <authorList>
            <person name="Geng S."/>
            <person name="Pan X."/>
            <person name="Wu X."/>
        </authorList>
    </citation>
    <scope>NUCLEOTIDE SEQUENCE [LARGE SCALE GENOMIC DNA]</scope>
    <source>
        <strain evidence="10">cai42</strain>
    </source>
</reference>
<dbReference type="InterPro" id="IPR054582">
    <property type="entry name" value="DmmA-like_N"/>
</dbReference>
<dbReference type="RefSeq" id="WP_066809576.1">
    <property type="nucleotide sequence ID" value="NZ_CP012661.1"/>
</dbReference>
<dbReference type="AlphaFoldDB" id="A0A165SGN8"/>
<dbReference type="Pfam" id="PF22289">
    <property type="entry name" value="DmmA-like_C"/>
    <property type="match status" value="1"/>
</dbReference>
<dbReference type="Pfam" id="PF22290">
    <property type="entry name" value="DmmA-like_N"/>
    <property type="match status" value="1"/>
</dbReference>
<keyword evidence="5" id="KW-0408">Iron</keyword>
<dbReference type="PATRIC" id="fig|1335048.3.peg.603"/>
<keyword evidence="3" id="KW-0479">Metal-binding</keyword>
<evidence type="ECO:0000259" key="8">
    <source>
        <dbReference type="Pfam" id="PF22290"/>
    </source>
</evidence>
<dbReference type="EMBL" id="CP012661">
    <property type="protein sequence ID" value="AMY67843.1"/>
    <property type="molecule type" value="Genomic_DNA"/>
</dbReference>
<evidence type="ECO:0000259" key="7">
    <source>
        <dbReference type="Pfam" id="PF22289"/>
    </source>
</evidence>
<evidence type="ECO:0000256" key="3">
    <source>
        <dbReference type="ARBA" id="ARBA00022723"/>
    </source>
</evidence>
<dbReference type="OrthoDB" id="6955242at2"/>
<dbReference type="GO" id="GO:0051537">
    <property type="term" value="F:2 iron, 2 sulfur cluster binding"/>
    <property type="evidence" value="ECO:0007669"/>
    <property type="project" value="UniProtKB-KW"/>
</dbReference>
<dbReference type="Proteomes" id="UP000076128">
    <property type="component" value="Chromosome"/>
</dbReference>
<keyword evidence="2" id="KW-0001">2Fe-2S</keyword>
<dbReference type="GO" id="GO:0016491">
    <property type="term" value="F:oxidoreductase activity"/>
    <property type="evidence" value="ECO:0007669"/>
    <property type="project" value="UniProtKB-KW"/>
</dbReference>
<keyword evidence="1" id="KW-0285">Flavoprotein</keyword>
<evidence type="ECO:0000313" key="10">
    <source>
        <dbReference type="Proteomes" id="UP000076128"/>
    </source>
</evidence>